<proteinExistence type="inferred from homology"/>
<evidence type="ECO:0000259" key="9">
    <source>
        <dbReference type="SMART" id="SM00479"/>
    </source>
</evidence>
<dbReference type="GO" id="GO:0008296">
    <property type="term" value="F:3'-5'-DNA exonuclease activity"/>
    <property type="evidence" value="ECO:0007669"/>
    <property type="project" value="TreeGrafter"/>
</dbReference>
<comment type="cofactor">
    <cofactor evidence="1">
        <name>Mg(2+)</name>
        <dbReference type="ChEBI" id="CHEBI:18420"/>
    </cofactor>
</comment>
<evidence type="ECO:0000256" key="4">
    <source>
        <dbReference type="ARBA" id="ARBA00022801"/>
    </source>
</evidence>
<protein>
    <submittedName>
        <fullName evidence="10">Polynucleotidyl transferase, ribonuclease H-like superfamily protein</fullName>
    </submittedName>
</protein>
<dbReference type="GO" id="GO:0016740">
    <property type="term" value="F:transferase activity"/>
    <property type="evidence" value="ECO:0007669"/>
    <property type="project" value="UniProtKB-KW"/>
</dbReference>
<dbReference type="Pfam" id="PF00929">
    <property type="entry name" value="RNase_T"/>
    <property type="match status" value="1"/>
</dbReference>
<keyword evidence="3" id="KW-0479">Metal-binding</keyword>
<dbReference type="GO" id="GO:0005737">
    <property type="term" value="C:cytoplasm"/>
    <property type="evidence" value="ECO:0007669"/>
    <property type="project" value="TreeGrafter"/>
</dbReference>
<keyword evidence="2" id="KW-0540">Nuclease</keyword>
<reference evidence="10 11" key="1">
    <citation type="journal article" date="2018" name="Mol. Plant">
        <title>The genome of Artemisia annua provides insight into the evolution of Asteraceae family and artemisinin biosynthesis.</title>
        <authorList>
            <person name="Shen Q."/>
            <person name="Zhang L."/>
            <person name="Liao Z."/>
            <person name="Wang S."/>
            <person name="Yan T."/>
            <person name="Shi P."/>
            <person name="Liu M."/>
            <person name="Fu X."/>
            <person name="Pan Q."/>
            <person name="Wang Y."/>
            <person name="Lv Z."/>
            <person name="Lu X."/>
            <person name="Zhang F."/>
            <person name="Jiang W."/>
            <person name="Ma Y."/>
            <person name="Chen M."/>
            <person name="Hao X."/>
            <person name="Li L."/>
            <person name="Tang Y."/>
            <person name="Lv G."/>
            <person name="Zhou Y."/>
            <person name="Sun X."/>
            <person name="Brodelius P.E."/>
            <person name="Rose J.K.C."/>
            <person name="Tang K."/>
        </authorList>
    </citation>
    <scope>NUCLEOTIDE SEQUENCE [LARGE SCALE GENOMIC DNA]</scope>
    <source>
        <strain evidence="11">cv. Huhao1</strain>
        <tissue evidence="10">Leaf</tissue>
    </source>
</reference>
<feature type="domain" description="Exonuclease" evidence="9">
    <location>
        <begin position="129"/>
        <end position="307"/>
    </location>
</feature>
<evidence type="ECO:0000256" key="5">
    <source>
        <dbReference type="ARBA" id="ARBA00022839"/>
    </source>
</evidence>
<dbReference type="InterPro" id="IPR040393">
    <property type="entry name" value="TREX1/2"/>
</dbReference>
<dbReference type="OrthoDB" id="10250935at2759"/>
<keyword evidence="4" id="KW-0378">Hydrolase</keyword>
<organism evidence="10 11">
    <name type="scientific">Artemisia annua</name>
    <name type="common">Sweet wormwood</name>
    <dbReference type="NCBI Taxonomy" id="35608"/>
    <lineage>
        <taxon>Eukaryota</taxon>
        <taxon>Viridiplantae</taxon>
        <taxon>Streptophyta</taxon>
        <taxon>Embryophyta</taxon>
        <taxon>Tracheophyta</taxon>
        <taxon>Spermatophyta</taxon>
        <taxon>Magnoliopsida</taxon>
        <taxon>eudicotyledons</taxon>
        <taxon>Gunneridae</taxon>
        <taxon>Pentapetalae</taxon>
        <taxon>asterids</taxon>
        <taxon>campanulids</taxon>
        <taxon>Asterales</taxon>
        <taxon>Asteraceae</taxon>
        <taxon>Asteroideae</taxon>
        <taxon>Anthemideae</taxon>
        <taxon>Artemisiinae</taxon>
        <taxon>Artemisia</taxon>
    </lineage>
</organism>
<dbReference type="PANTHER" id="PTHR13058">
    <property type="entry name" value="THREE PRIME REPAIR EXONUCLEASE 1, 2"/>
    <property type="match status" value="1"/>
</dbReference>
<dbReference type="SMART" id="SM00479">
    <property type="entry name" value="EXOIII"/>
    <property type="match status" value="1"/>
</dbReference>
<name>A0A2U1N7C4_ARTAN</name>
<dbReference type="SUPFAM" id="SSF53098">
    <property type="entry name" value="Ribonuclease H-like"/>
    <property type="match status" value="1"/>
</dbReference>
<evidence type="ECO:0000256" key="7">
    <source>
        <dbReference type="ARBA" id="ARBA00025769"/>
    </source>
</evidence>
<evidence type="ECO:0000256" key="6">
    <source>
        <dbReference type="ARBA" id="ARBA00022842"/>
    </source>
</evidence>
<keyword evidence="6" id="KW-0460">Magnesium</keyword>
<dbReference type="GO" id="GO:0003676">
    <property type="term" value="F:nucleic acid binding"/>
    <property type="evidence" value="ECO:0007669"/>
    <property type="project" value="InterPro"/>
</dbReference>
<dbReference type="InterPro" id="IPR012337">
    <property type="entry name" value="RNaseH-like_sf"/>
</dbReference>
<evidence type="ECO:0000256" key="1">
    <source>
        <dbReference type="ARBA" id="ARBA00001946"/>
    </source>
</evidence>
<evidence type="ECO:0000256" key="2">
    <source>
        <dbReference type="ARBA" id="ARBA00022722"/>
    </source>
</evidence>
<dbReference type="InterPro" id="IPR013520">
    <property type="entry name" value="Ribonucl_H"/>
</dbReference>
<feature type="region of interest" description="Disordered" evidence="8">
    <location>
        <begin position="55"/>
        <end position="78"/>
    </location>
</feature>
<keyword evidence="5" id="KW-0269">Exonuclease</keyword>
<dbReference type="CDD" id="cd06127">
    <property type="entry name" value="DEDDh"/>
    <property type="match status" value="1"/>
</dbReference>
<keyword evidence="10" id="KW-0808">Transferase</keyword>
<evidence type="ECO:0000313" key="10">
    <source>
        <dbReference type="EMBL" id="PWA69399.1"/>
    </source>
</evidence>
<dbReference type="GO" id="GO:0046872">
    <property type="term" value="F:metal ion binding"/>
    <property type="evidence" value="ECO:0007669"/>
    <property type="project" value="UniProtKB-KW"/>
</dbReference>
<evidence type="ECO:0000313" key="11">
    <source>
        <dbReference type="Proteomes" id="UP000245207"/>
    </source>
</evidence>
<dbReference type="Proteomes" id="UP000245207">
    <property type="component" value="Unassembled WGS sequence"/>
</dbReference>
<dbReference type="STRING" id="35608.A0A2U1N7C4"/>
<comment type="similarity">
    <text evidence="7">Belongs to the exonuclease superfamily. TREX family.</text>
</comment>
<dbReference type="InterPro" id="IPR036397">
    <property type="entry name" value="RNaseH_sf"/>
</dbReference>
<dbReference type="PANTHER" id="PTHR13058:SF19">
    <property type="entry name" value="LD40940P"/>
    <property type="match status" value="1"/>
</dbReference>
<dbReference type="GO" id="GO:0006308">
    <property type="term" value="P:DNA catabolic process"/>
    <property type="evidence" value="ECO:0007669"/>
    <property type="project" value="TreeGrafter"/>
</dbReference>
<evidence type="ECO:0000256" key="3">
    <source>
        <dbReference type="ARBA" id="ARBA00022723"/>
    </source>
</evidence>
<dbReference type="AlphaFoldDB" id="A0A2U1N7C4"/>
<accession>A0A2U1N7C4</accession>
<evidence type="ECO:0000256" key="8">
    <source>
        <dbReference type="SAM" id="MobiDB-lite"/>
    </source>
</evidence>
<dbReference type="EMBL" id="PKPP01003448">
    <property type="protein sequence ID" value="PWA69399.1"/>
    <property type="molecule type" value="Genomic_DNA"/>
</dbReference>
<feature type="compositionally biased region" description="Polar residues" evidence="8">
    <location>
        <begin position="65"/>
        <end position="78"/>
    </location>
</feature>
<keyword evidence="11" id="KW-1185">Reference proteome</keyword>
<gene>
    <name evidence="10" type="ORF">CTI12_AA298150</name>
</gene>
<comment type="caution">
    <text evidence="10">The sequence shown here is derived from an EMBL/GenBank/DDBJ whole genome shotgun (WGS) entry which is preliminary data.</text>
</comment>
<sequence length="332" mass="37666">MRAAMCFSFSHFQLPRIQNHTFSGSLWKRVHNSSIKGENSYRFQLLSPSIYGLQGGQHSRRWSRKSLSTNTEGKNTLSRKTNNISQKISDVTNLTHSGLNTSRLEISGSESVHIEQKITENKDISKLVTVIIFDIETTGFSRYNDRVIEIAMQDLSGGENSTFETLVNPLKRIWNTSIHNISDDMVKSPTVPRMKELIPILVQYIQSRQKPGGRVILVAHNGKSFDVPFLKEEFRRHSCELPSNWLFLDTVPLARKLLKSGVGLENMRLATLREYYGIPEMGAEHRAMADVNVLALVLQGLTRDLKLTLPSLLENHTFKSSDIVNNSKKKKD</sequence>
<dbReference type="Gene3D" id="3.30.420.10">
    <property type="entry name" value="Ribonuclease H-like superfamily/Ribonuclease H"/>
    <property type="match status" value="1"/>
</dbReference>